<feature type="binding site" evidence="3">
    <location>
        <position position="52"/>
    </location>
    <ligand>
        <name>ATP</name>
        <dbReference type="ChEBI" id="CHEBI:30616"/>
    </ligand>
</feature>
<dbReference type="Pfam" id="PF13191">
    <property type="entry name" value="AAA_16"/>
    <property type="match status" value="1"/>
</dbReference>
<dbReference type="InterPro" id="IPR041664">
    <property type="entry name" value="AAA_16"/>
</dbReference>
<evidence type="ECO:0000256" key="3">
    <source>
        <dbReference type="PROSITE-ProRule" id="PRU10141"/>
    </source>
</evidence>
<feature type="domain" description="Protein kinase" evidence="5">
    <location>
        <begin position="23"/>
        <end position="298"/>
    </location>
</feature>
<dbReference type="InterPro" id="IPR017441">
    <property type="entry name" value="Protein_kinase_ATP_BS"/>
</dbReference>
<gene>
    <name evidence="6" type="ordered locus">sce3493</name>
</gene>
<evidence type="ECO:0000259" key="5">
    <source>
        <dbReference type="PROSITE" id="PS50011"/>
    </source>
</evidence>
<dbReference type="PROSITE" id="PS00108">
    <property type="entry name" value="PROTEIN_KINASE_ST"/>
    <property type="match status" value="1"/>
</dbReference>
<dbReference type="KEGG" id="scl:sce3493"/>
<dbReference type="PROSITE" id="PS00107">
    <property type="entry name" value="PROTEIN_KINASE_ATP"/>
    <property type="match status" value="1"/>
</dbReference>
<dbReference type="Proteomes" id="UP000002139">
    <property type="component" value="Chromosome"/>
</dbReference>
<dbReference type="Pfam" id="PF00069">
    <property type="entry name" value="Pkinase"/>
    <property type="match status" value="1"/>
</dbReference>
<organism evidence="6 7">
    <name type="scientific">Sorangium cellulosum (strain So ce56)</name>
    <name type="common">Polyangium cellulosum (strain So ce56)</name>
    <dbReference type="NCBI Taxonomy" id="448385"/>
    <lineage>
        <taxon>Bacteria</taxon>
        <taxon>Pseudomonadati</taxon>
        <taxon>Myxococcota</taxon>
        <taxon>Polyangia</taxon>
        <taxon>Polyangiales</taxon>
        <taxon>Polyangiaceae</taxon>
        <taxon>Sorangium</taxon>
    </lineage>
</organism>
<dbReference type="InterPro" id="IPR008271">
    <property type="entry name" value="Ser/Thr_kinase_AS"/>
</dbReference>
<dbReference type="Gene3D" id="3.40.50.300">
    <property type="entry name" value="P-loop containing nucleotide triphosphate hydrolases"/>
    <property type="match status" value="1"/>
</dbReference>
<dbReference type="InterPro" id="IPR000719">
    <property type="entry name" value="Prot_kinase_dom"/>
</dbReference>
<reference evidence="6 7" key="1">
    <citation type="journal article" date="2007" name="Nat. Biotechnol.">
        <title>Complete genome sequence of the myxobacterium Sorangium cellulosum.</title>
        <authorList>
            <person name="Schneiker S."/>
            <person name="Perlova O."/>
            <person name="Kaiser O."/>
            <person name="Gerth K."/>
            <person name="Alici A."/>
            <person name="Altmeyer M.O."/>
            <person name="Bartels D."/>
            <person name="Bekel T."/>
            <person name="Beyer S."/>
            <person name="Bode E."/>
            <person name="Bode H.B."/>
            <person name="Bolten C.J."/>
            <person name="Choudhuri J.V."/>
            <person name="Doss S."/>
            <person name="Elnakady Y.A."/>
            <person name="Frank B."/>
            <person name="Gaigalat L."/>
            <person name="Goesmann A."/>
            <person name="Groeger C."/>
            <person name="Gross F."/>
            <person name="Jelsbak L."/>
            <person name="Jelsbak L."/>
            <person name="Kalinowski J."/>
            <person name="Kegler C."/>
            <person name="Knauber T."/>
            <person name="Konietzny S."/>
            <person name="Kopp M."/>
            <person name="Krause L."/>
            <person name="Krug D."/>
            <person name="Linke B."/>
            <person name="Mahmud T."/>
            <person name="Martinez-Arias R."/>
            <person name="McHardy A.C."/>
            <person name="Merai M."/>
            <person name="Meyer F."/>
            <person name="Mormann S."/>
            <person name="Munoz-Dorado J."/>
            <person name="Perez J."/>
            <person name="Pradella S."/>
            <person name="Rachid S."/>
            <person name="Raddatz G."/>
            <person name="Rosenau F."/>
            <person name="Rueckert C."/>
            <person name="Sasse F."/>
            <person name="Scharfe M."/>
            <person name="Schuster S.C."/>
            <person name="Suen G."/>
            <person name="Treuner-Lange A."/>
            <person name="Velicer G.J."/>
            <person name="Vorholter F.-J."/>
            <person name="Weissman K.J."/>
            <person name="Welch R.D."/>
            <person name="Wenzel S.C."/>
            <person name="Whitworth D.E."/>
            <person name="Wilhelm S."/>
            <person name="Wittmann C."/>
            <person name="Bloecker H."/>
            <person name="Puehler A."/>
            <person name="Mueller R."/>
        </authorList>
    </citation>
    <scope>NUCLEOTIDE SEQUENCE [LARGE SCALE GENOMIC DNA]</scope>
    <source>
        <strain evidence="7">So ce56</strain>
    </source>
</reference>
<dbReference type="InterPro" id="IPR027417">
    <property type="entry name" value="P-loop_NTPase"/>
</dbReference>
<feature type="region of interest" description="Disordered" evidence="4">
    <location>
        <begin position="1469"/>
        <end position="1492"/>
    </location>
</feature>
<dbReference type="HOGENOM" id="CLU_249079_0_0_7"/>
<dbReference type="Gene3D" id="1.10.510.10">
    <property type="entry name" value="Transferase(Phosphotransferase) domain 1"/>
    <property type="match status" value="1"/>
</dbReference>
<protein>
    <submittedName>
        <fullName evidence="6">Protein kinase</fullName>
        <ecNumber evidence="6">2.7.11.1</ecNumber>
    </submittedName>
</protein>
<dbReference type="PROSITE" id="PS50011">
    <property type="entry name" value="PROTEIN_KINASE_DOM"/>
    <property type="match status" value="1"/>
</dbReference>
<evidence type="ECO:0000313" key="7">
    <source>
        <dbReference type="Proteomes" id="UP000002139"/>
    </source>
</evidence>
<dbReference type="SUPFAM" id="SSF52540">
    <property type="entry name" value="P-loop containing nucleoside triphosphate hydrolases"/>
    <property type="match status" value="1"/>
</dbReference>
<dbReference type="InterPro" id="IPR011009">
    <property type="entry name" value="Kinase-like_dom_sf"/>
</dbReference>
<dbReference type="GO" id="GO:0004674">
    <property type="term" value="F:protein serine/threonine kinase activity"/>
    <property type="evidence" value="ECO:0007669"/>
    <property type="project" value="UniProtKB-EC"/>
</dbReference>
<dbReference type="CDD" id="cd14014">
    <property type="entry name" value="STKc_PknB_like"/>
    <property type="match status" value="1"/>
</dbReference>
<evidence type="ECO:0000313" key="6">
    <source>
        <dbReference type="EMBL" id="CAN93653.1"/>
    </source>
</evidence>
<accession>A9GRP7</accession>
<dbReference type="SUPFAM" id="SSF56112">
    <property type="entry name" value="Protein kinase-like (PK-like)"/>
    <property type="match status" value="1"/>
</dbReference>
<sequence>MVAMRVQQRLFGGAAAAPRVGHYCLVRKLGEGGMGIVYVAIDTRLNREVALKLLHPTFTESEQGKLRLLREARVMATVSHPNVVGVYEVDETDGCVYISMELVRGITMRDWLATAQRPWTAIVDAFLQAGEGLWAAHRVALVHRDFKPDNIIVGKDGRVKVLDFGLAFRRLPQGIIDERRSGEPALDPGSTLTAPNTVMGTVAYMSPEQFEHANVDSRSDQFSFGVSLFEALFGHRPFCGRNLVEIRDNIRNHRLVVAPDEGRVPGWLTALLLKSLSVDPDQRYSSMGELTALLDAGLRAEKTSAPCAASVGFHGVPLSELMTRPAPLEVTMALRIAIGLTDALIALRASGMALAGSTFDGVMVDVTSYSVAVVDPRLLVHDRPDDAASRYGVIGTLLSALLMRAPGAIPLWATEDLDASAGVEDPRVHDQLCRLIKKLQSASNGYRSGRGIRHDLARCLHLAERHGDISAFPLGAKDTTSQFTVPDVLYGRSPELTQIREAYQRVARGGAELLLVSGPSGIGKTKLIETACQQLERARKIIGKFNQFGNDEPYATIVQALRQLFRGVLGGDESVQAEWRARLLSAIPANTRLLFGVLPELGALVGEQPAVTQLPPAETAARFQNVLTSLVCACASPDEPLVIVLDDMQWCDLATITFISSALKDEQVQYVLWVGAFRDNEVGPDHPIVTALRQNAAQQAPLHHITLVPLDRESIEELSAETLGCSRERAQVMGTFILDKTDGNPLFARTLLTSLHDQELIVFVPDQECWEWRNDATRSAELPGDIVALIMHKIESLSGPARHLLTVASCLGREFETSILLDVLGSSQYTRQEIMRGVDECVLRGLLSAAPEPDRARDAGAMPTTLTFTHDRVQQAAHNLASPDQAKAINLEVGRILLTRGSPPERSDTLFRVVGHLNAGRDLASGALRERLVELNLLAGKRAIVANAFAESSRFLQISLSLLPPDHWQSSYDLSFEIHLAYMQAESLQGNRMKERQLFHLLASRARTAVDVGKVHELIVSLETSRGEHRSALKHGTSGLRALGEALPDTGDRPAALAELVKTAWALRRRSTQSLLNLDVSGQQNSAILRLLVAMGPPAYLIDSDLMSILMMRIVRRSLSGGITNVSSYGFAGYGLILSGLFGRHRRAREFGMIASRMNERFSNKWLQPKIDLMNGVFILPWTDAFEVCEEVLKRGLTLCVENADFGHASYDATSFACVRYYRGVRLDDVVSTAAAMQMYTRQARDHDMTSVLKGLEQVCRCLRGETAGPTDLSVAGWSEADFAASLSTATTPVAVFFFPAMKIGALYLHGDYEQACALGRAASRLEANAFSNPSLAEYLFYYALSVLKTWDDAGARDKVSAWALASRALRQFERWADLCPANFEARFEILRGEVCRVRGRLDVLHHLNAAVESSVKHGRVHYEALASELAAQHCTATGQPIIGAVYSRAARDAYLRWGAIVKASQFGAGPDDAPRASAPGWGSASQDQRAL</sequence>
<proteinExistence type="predicted"/>
<keyword evidence="1 3" id="KW-0547">Nucleotide-binding</keyword>
<dbReference type="PANTHER" id="PTHR43642:SF1">
    <property type="entry name" value="HYBRID SIGNAL TRANSDUCTION HISTIDINE KINASE G"/>
    <property type="match status" value="1"/>
</dbReference>
<evidence type="ECO:0000256" key="2">
    <source>
        <dbReference type="ARBA" id="ARBA00022840"/>
    </source>
</evidence>
<dbReference type="EMBL" id="AM746676">
    <property type="protein sequence ID" value="CAN93653.1"/>
    <property type="molecule type" value="Genomic_DNA"/>
</dbReference>
<keyword evidence="2 3" id="KW-0067">ATP-binding</keyword>
<dbReference type="Gene3D" id="3.30.200.20">
    <property type="entry name" value="Phosphorylase Kinase, domain 1"/>
    <property type="match status" value="1"/>
</dbReference>
<keyword evidence="6" id="KW-0418">Kinase</keyword>
<keyword evidence="7" id="KW-1185">Reference proteome</keyword>
<dbReference type="EC" id="2.7.11.1" evidence="6"/>
<dbReference type="InterPro" id="IPR053159">
    <property type="entry name" value="Hybrid_Histidine_Kinase"/>
</dbReference>
<dbReference type="eggNOG" id="COG3899">
    <property type="taxonomic scope" value="Bacteria"/>
</dbReference>
<name>A9GRP7_SORC5</name>
<keyword evidence="6" id="KW-0808">Transferase</keyword>
<dbReference type="STRING" id="448385.sce3493"/>
<evidence type="ECO:0000256" key="1">
    <source>
        <dbReference type="ARBA" id="ARBA00022741"/>
    </source>
</evidence>
<dbReference type="eggNOG" id="COG0515">
    <property type="taxonomic scope" value="Bacteria"/>
</dbReference>
<dbReference type="GO" id="GO:0005524">
    <property type="term" value="F:ATP binding"/>
    <property type="evidence" value="ECO:0007669"/>
    <property type="project" value="UniProtKB-UniRule"/>
</dbReference>
<dbReference type="PANTHER" id="PTHR43642">
    <property type="entry name" value="HYBRID SIGNAL TRANSDUCTION HISTIDINE KINASE G"/>
    <property type="match status" value="1"/>
</dbReference>
<evidence type="ECO:0000256" key="4">
    <source>
        <dbReference type="SAM" id="MobiDB-lite"/>
    </source>
</evidence>